<reference evidence="2 3" key="1">
    <citation type="journal article" date="2017" name="PLoS Biol.">
        <title>The sea cucumber genome provides insights into morphological evolution and visceral regeneration.</title>
        <authorList>
            <person name="Zhang X."/>
            <person name="Sun L."/>
            <person name="Yuan J."/>
            <person name="Sun Y."/>
            <person name="Gao Y."/>
            <person name="Zhang L."/>
            <person name="Li S."/>
            <person name="Dai H."/>
            <person name="Hamel J.F."/>
            <person name="Liu C."/>
            <person name="Yu Y."/>
            <person name="Liu S."/>
            <person name="Lin W."/>
            <person name="Guo K."/>
            <person name="Jin S."/>
            <person name="Xu P."/>
            <person name="Storey K.B."/>
            <person name="Huan P."/>
            <person name="Zhang T."/>
            <person name="Zhou Y."/>
            <person name="Zhang J."/>
            <person name="Lin C."/>
            <person name="Li X."/>
            <person name="Xing L."/>
            <person name="Huo D."/>
            <person name="Sun M."/>
            <person name="Wang L."/>
            <person name="Mercier A."/>
            <person name="Li F."/>
            <person name="Yang H."/>
            <person name="Xiang J."/>
        </authorList>
    </citation>
    <scope>NUCLEOTIDE SEQUENCE [LARGE SCALE GENOMIC DNA]</scope>
    <source>
        <strain evidence="2">Shaxun</strain>
        <tissue evidence="2">Muscle</tissue>
    </source>
</reference>
<sequence>MKESKGKGSNSDWQQQLNRSQRTHGPQAEAPATCSMKHVSTIGIGKQSLMKSYTLPVVCWQILYHGGCTKNHQDAFMSGDLEPWVFRGGLTGEFERMLPIEGAGDLFYKPPPHSFSTKVYTIRSYLPEDEESVYKVCRLTCDDGADGTDIFPDHPDLIGDKLVGHFLTLSKEYCFVVTDCEEVVGFAVAAKGSKDFNKKVRMAWLSSLKEKYPHPEKTDNLSPAEEIIISFHDAKEEIPESVSSRFPSLLRLDVLPSVQDAGVTKNLLACVLSALKSNGEYVGHISRFMWSPGGSACRERNQLEFYTKLGFFELPKTDFTSEDSIYLGRAI</sequence>
<dbReference type="InterPro" id="IPR016181">
    <property type="entry name" value="Acyl_CoA_acyltransferase"/>
</dbReference>
<dbReference type="Gene3D" id="3.40.630.30">
    <property type="match status" value="1"/>
</dbReference>
<evidence type="ECO:0000313" key="2">
    <source>
        <dbReference type="EMBL" id="PIK54980.1"/>
    </source>
</evidence>
<organism evidence="2 3">
    <name type="scientific">Stichopus japonicus</name>
    <name type="common">Sea cucumber</name>
    <dbReference type="NCBI Taxonomy" id="307972"/>
    <lineage>
        <taxon>Eukaryota</taxon>
        <taxon>Metazoa</taxon>
        <taxon>Echinodermata</taxon>
        <taxon>Eleutherozoa</taxon>
        <taxon>Echinozoa</taxon>
        <taxon>Holothuroidea</taxon>
        <taxon>Aspidochirotacea</taxon>
        <taxon>Aspidochirotida</taxon>
        <taxon>Stichopodidae</taxon>
        <taxon>Apostichopus</taxon>
    </lineage>
</organism>
<gene>
    <name evidence="2" type="ORF">BSL78_08119</name>
</gene>
<dbReference type="AlphaFoldDB" id="A0A2G8L4A7"/>
<proteinExistence type="predicted"/>
<accession>A0A2G8L4A7</accession>
<dbReference type="InterPro" id="IPR051822">
    <property type="entry name" value="Glycosyl_Hydrolase_84"/>
</dbReference>
<dbReference type="SUPFAM" id="SSF55729">
    <property type="entry name" value="Acyl-CoA N-acyltransferases (Nat)"/>
    <property type="match status" value="1"/>
</dbReference>
<dbReference type="OrthoDB" id="9975416at2759"/>
<dbReference type="Gene3D" id="1.20.58.240">
    <property type="entry name" value="STAT, domain 1"/>
    <property type="match status" value="1"/>
</dbReference>
<feature type="region of interest" description="Disordered" evidence="1">
    <location>
        <begin position="1"/>
        <end position="32"/>
    </location>
</feature>
<comment type="caution">
    <text evidence="2">The sequence shown here is derived from an EMBL/GenBank/DDBJ whole genome shotgun (WGS) entry which is preliminary data.</text>
</comment>
<protein>
    <submittedName>
        <fullName evidence="2">Putative bifunctional protein NCOAT-like</fullName>
    </submittedName>
</protein>
<name>A0A2G8L4A7_STIJA</name>
<dbReference type="GO" id="GO:0009100">
    <property type="term" value="P:glycoprotein metabolic process"/>
    <property type="evidence" value="ECO:0007669"/>
    <property type="project" value="TreeGrafter"/>
</dbReference>
<dbReference type="GO" id="GO:0016231">
    <property type="term" value="F:beta-N-acetylglucosaminidase activity"/>
    <property type="evidence" value="ECO:0007669"/>
    <property type="project" value="TreeGrafter"/>
</dbReference>
<evidence type="ECO:0000256" key="1">
    <source>
        <dbReference type="SAM" id="MobiDB-lite"/>
    </source>
</evidence>
<dbReference type="STRING" id="307972.A0A2G8L4A7"/>
<dbReference type="PANTHER" id="PTHR13170">
    <property type="entry name" value="O-GLCNACASE"/>
    <property type="match status" value="1"/>
</dbReference>
<feature type="compositionally biased region" description="Polar residues" evidence="1">
    <location>
        <begin position="7"/>
        <end position="24"/>
    </location>
</feature>
<dbReference type="Proteomes" id="UP000230750">
    <property type="component" value="Unassembled WGS sequence"/>
</dbReference>
<dbReference type="PANTHER" id="PTHR13170:SF16">
    <property type="entry name" value="PROTEIN O-GLCNACASE"/>
    <property type="match status" value="1"/>
</dbReference>
<dbReference type="EMBL" id="MRZV01000228">
    <property type="protein sequence ID" value="PIK54980.1"/>
    <property type="molecule type" value="Genomic_DNA"/>
</dbReference>
<keyword evidence="3" id="KW-1185">Reference proteome</keyword>
<evidence type="ECO:0000313" key="3">
    <source>
        <dbReference type="Proteomes" id="UP000230750"/>
    </source>
</evidence>